<dbReference type="KEGG" id="aacx:DEACI_1014"/>
<dbReference type="Gene3D" id="3.10.105.10">
    <property type="entry name" value="Dipeptide-binding Protein, Domain 3"/>
    <property type="match status" value="1"/>
</dbReference>
<dbReference type="Proteomes" id="UP001071230">
    <property type="component" value="Unassembled WGS sequence"/>
</dbReference>
<dbReference type="PANTHER" id="PTHR30290:SF10">
    <property type="entry name" value="PERIPLASMIC OLIGOPEPTIDE-BINDING PROTEIN-RELATED"/>
    <property type="match status" value="1"/>
</dbReference>
<dbReference type="InterPro" id="IPR000914">
    <property type="entry name" value="SBP_5_dom"/>
</dbReference>
<dbReference type="InterPro" id="IPR030678">
    <property type="entry name" value="Peptide/Ni-bd"/>
</dbReference>
<dbReference type="GO" id="GO:1904680">
    <property type="term" value="F:peptide transmembrane transporter activity"/>
    <property type="evidence" value="ECO:0007669"/>
    <property type="project" value="TreeGrafter"/>
</dbReference>
<keyword evidence="3" id="KW-0813">Transport</keyword>
<dbReference type="InterPro" id="IPR039424">
    <property type="entry name" value="SBP_5"/>
</dbReference>
<evidence type="ECO:0000313" key="9">
    <source>
        <dbReference type="Proteomes" id="UP001071230"/>
    </source>
</evidence>
<evidence type="ECO:0000256" key="1">
    <source>
        <dbReference type="ARBA" id="ARBA00004196"/>
    </source>
</evidence>
<feature type="domain" description="Solute-binding protein family 5" evidence="6">
    <location>
        <begin position="97"/>
        <end position="477"/>
    </location>
</feature>
<evidence type="ECO:0000259" key="6">
    <source>
        <dbReference type="Pfam" id="PF00496"/>
    </source>
</evidence>
<dbReference type="PROSITE" id="PS51257">
    <property type="entry name" value="PROKAR_LIPOPROTEIN"/>
    <property type="match status" value="1"/>
</dbReference>
<sequence>MSKFTRMSGLKRLGTVAVAGVLLMATVLTGCGSQNNGTQPQKNTAAVGKPQMGGTYLTYWQDDPKSLDPAQCGDVETYDFLETMFDGLLTWDQSGKKIIPDLAEAMPTVSNNGTTYTFKLRQGITFTNGDPLTADDVVYTFNRLAAHATASVGASYYTMIKGFNEMQAGHAKTLAGVKAVDKYTVQFDLTQANRTFADVIAMPFAYIVDKKVVSALANPYSSADFSKDPVGTGPFKFVEWKKGQIVKVVRNPHYFMKDQYGQQLPYLAGITWKLGIDDPIAFMKFKDKELDFSRIPAAEFVNTINNPAMKPDIRTLVANDLWYFYVNNADPPFNKPLVRQALEYAINKQDVLKTVNNRGVEANEILPPNMPGYKANPAGYSYDLAKAKKLLSEAGYPKGLPGTYDLIYTKAAANDPIVANIQAQLKQIGMNVQLRGLPFPQYLNTIQTGKAVVSYGGWVQDYPDPDDFLDILFNSAGIPSQNNWEYKNATVDKLLNEAVQNPNLDQVIPTYHKIEKQIMEDAAIVPIYHSKVFRVVQPWVENANLHPVYCYFDYTHLWINQKAEKAAKG</sequence>
<keyword evidence="4 5" id="KW-0732">Signal</keyword>
<dbReference type="Pfam" id="PF00496">
    <property type="entry name" value="SBP_bac_5"/>
    <property type="match status" value="1"/>
</dbReference>
<dbReference type="EMBL" id="CDGJ01000068">
    <property type="protein sequence ID" value="CEJ07883.1"/>
    <property type="molecule type" value="Genomic_DNA"/>
</dbReference>
<dbReference type="CDD" id="cd00995">
    <property type="entry name" value="PBP2_NikA_DppA_OppA_like"/>
    <property type="match status" value="1"/>
</dbReference>
<dbReference type="EMBL" id="LR746496">
    <property type="protein sequence ID" value="CAA7600361.1"/>
    <property type="molecule type" value="Genomic_DNA"/>
</dbReference>
<comment type="similarity">
    <text evidence="2">Belongs to the bacterial solute-binding protein 5 family.</text>
</comment>
<dbReference type="AlphaFoldDB" id="A0A8S0WWL1"/>
<dbReference type="PANTHER" id="PTHR30290">
    <property type="entry name" value="PERIPLASMIC BINDING COMPONENT OF ABC TRANSPORTER"/>
    <property type="match status" value="1"/>
</dbReference>
<dbReference type="Proteomes" id="UP000836597">
    <property type="component" value="Chromosome"/>
</dbReference>
<dbReference type="GO" id="GO:0043190">
    <property type="term" value="C:ATP-binding cassette (ABC) transporter complex"/>
    <property type="evidence" value="ECO:0007669"/>
    <property type="project" value="InterPro"/>
</dbReference>
<dbReference type="Gene3D" id="3.40.190.10">
    <property type="entry name" value="Periplasmic binding protein-like II"/>
    <property type="match status" value="1"/>
</dbReference>
<dbReference type="GO" id="GO:0042597">
    <property type="term" value="C:periplasmic space"/>
    <property type="evidence" value="ECO:0007669"/>
    <property type="project" value="UniProtKB-ARBA"/>
</dbReference>
<keyword evidence="9" id="KW-1185">Reference proteome</keyword>
<dbReference type="PIRSF" id="PIRSF002741">
    <property type="entry name" value="MppA"/>
    <property type="match status" value="1"/>
</dbReference>
<dbReference type="RefSeq" id="WP_240984047.1">
    <property type="nucleotide sequence ID" value="NZ_CDGJ01000068.1"/>
</dbReference>
<evidence type="ECO:0000256" key="2">
    <source>
        <dbReference type="ARBA" id="ARBA00005695"/>
    </source>
</evidence>
<dbReference type="SUPFAM" id="SSF53850">
    <property type="entry name" value="Periplasmic binding protein-like II"/>
    <property type="match status" value="1"/>
</dbReference>
<dbReference type="GO" id="GO:0030313">
    <property type="term" value="C:cell envelope"/>
    <property type="evidence" value="ECO:0007669"/>
    <property type="project" value="UniProtKB-SubCell"/>
</dbReference>
<reference evidence="7" key="2">
    <citation type="submission" date="2020-01" db="EMBL/GenBank/DDBJ databases">
        <authorList>
            <person name="Hornung B."/>
        </authorList>
    </citation>
    <scope>NUCLEOTIDE SEQUENCE</scope>
    <source>
        <strain evidence="7">PacBioINE</strain>
    </source>
</reference>
<evidence type="ECO:0000313" key="8">
    <source>
        <dbReference type="EMBL" id="CEJ07883.1"/>
    </source>
</evidence>
<feature type="signal peptide" evidence="5">
    <location>
        <begin position="1"/>
        <end position="30"/>
    </location>
</feature>
<protein>
    <submittedName>
        <fullName evidence="8">Periplasmic oligopeptide-binding protein</fullName>
    </submittedName>
    <submittedName>
        <fullName evidence="7">Solute-binding protein family 5 domain</fullName>
    </submittedName>
</protein>
<name>A0A8S0WWL1_9FIRM</name>
<reference evidence="8" key="1">
    <citation type="submission" date="2014-11" db="EMBL/GenBank/DDBJ databases">
        <authorList>
            <person name="Hornung B.V."/>
        </authorList>
    </citation>
    <scope>NUCLEOTIDE SEQUENCE</scope>
    <source>
        <strain evidence="8">INE</strain>
    </source>
</reference>
<proteinExistence type="inferred from homology"/>
<evidence type="ECO:0000313" key="7">
    <source>
        <dbReference type="EMBL" id="CAA7600361.1"/>
    </source>
</evidence>
<evidence type="ECO:0000256" key="5">
    <source>
        <dbReference type="SAM" id="SignalP"/>
    </source>
</evidence>
<dbReference type="GO" id="GO:0015833">
    <property type="term" value="P:peptide transport"/>
    <property type="evidence" value="ECO:0007669"/>
    <property type="project" value="TreeGrafter"/>
</dbReference>
<organism evidence="7">
    <name type="scientific">Acididesulfobacillus acetoxydans</name>
    <dbReference type="NCBI Taxonomy" id="1561005"/>
    <lineage>
        <taxon>Bacteria</taxon>
        <taxon>Bacillati</taxon>
        <taxon>Bacillota</taxon>
        <taxon>Clostridia</taxon>
        <taxon>Eubacteriales</taxon>
        <taxon>Peptococcaceae</taxon>
        <taxon>Acididesulfobacillus</taxon>
    </lineage>
</organism>
<gene>
    <name evidence="7" type="ORF">DEACI_1014</name>
    <name evidence="8" type="ORF">DEACI_2351</name>
</gene>
<evidence type="ECO:0000256" key="3">
    <source>
        <dbReference type="ARBA" id="ARBA00022448"/>
    </source>
</evidence>
<comment type="subcellular location">
    <subcellularLocation>
        <location evidence="1">Cell envelope</location>
    </subcellularLocation>
</comment>
<accession>A0A8S0WWL1</accession>
<feature type="chain" id="PRO_5038992591" evidence="5">
    <location>
        <begin position="31"/>
        <end position="569"/>
    </location>
</feature>
<evidence type="ECO:0000256" key="4">
    <source>
        <dbReference type="ARBA" id="ARBA00022729"/>
    </source>
</evidence>